<gene>
    <name evidence="2 3" type="primary">map10</name>
    <name evidence="2" type="ORF">G4P62_002629</name>
</gene>
<feature type="region of interest" description="Disordered" evidence="1">
    <location>
        <begin position="471"/>
        <end position="495"/>
    </location>
</feature>
<dbReference type="GO" id="GO:0030496">
    <property type="term" value="C:midbody"/>
    <property type="evidence" value="ECO:0007669"/>
    <property type="project" value="TreeGrafter"/>
</dbReference>
<dbReference type="GO" id="GO:0008017">
    <property type="term" value="F:microtubule binding"/>
    <property type="evidence" value="ECO:0007669"/>
    <property type="project" value="InterPro"/>
</dbReference>
<dbReference type="PANTHER" id="PTHR21831:SF2">
    <property type="entry name" value="MICROTUBULE-ASSOCIATED PROTEIN 10"/>
    <property type="match status" value="1"/>
</dbReference>
<dbReference type="Ensembl" id="ENSNFUT00015023957.1">
    <property type="protein sequence ID" value="ENSNFUP00015022907.1"/>
    <property type="gene ID" value="ENSNFUG00015011081.1"/>
</dbReference>
<reference evidence="2" key="2">
    <citation type="submission" date="2020-03" db="EMBL/GenBank/DDBJ databases">
        <title>Intra-Species Differences in Population Size shape Life History and Genome Evolution.</title>
        <authorList>
            <person name="Willemsen D."/>
            <person name="Cui R."/>
            <person name="Valenzano D.R."/>
        </authorList>
    </citation>
    <scope>NUCLEOTIDE SEQUENCE</scope>
    <source>
        <strain evidence="2">GRZ</strain>
        <tissue evidence="2">Whole</tissue>
    </source>
</reference>
<feature type="compositionally biased region" description="Acidic residues" evidence="1">
    <location>
        <begin position="605"/>
        <end position="614"/>
    </location>
</feature>
<feature type="compositionally biased region" description="Polar residues" evidence="1">
    <location>
        <begin position="400"/>
        <end position="423"/>
    </location>
</feature>
<dbReference type="EMBL" id="JAAVVJ010000006">
    <property type="protein sequence ID" value="KAF7219668.1"/>
    <property type="molecule type" value="Genomic_DNA"/>
</dbReference>
<dbReference type="PANTHER" id="PTHR21831">
    <property type="entry name" value="MICROTUBULE-ASSOCIATED PROTEIN 10"/>
    <property type="match status" value="1"/>
</dbReference>
<dbReference type="Proteomes" id="UP000822369">
    <property type="component" value="Chromosome 6"/>
</dbReference>
<dbReference type="OrthoDB" id="69809at2759"/>
<feature type="compositionally biased region" description="Basic and acidic residues" evidence="1">
    <location>
        <begin position="557"/>
        <end position="572"/>
    </location>
</feature>
<dbReference type="KEGG" id="nfu:107375421"/>
<dbReference type="GO" id="GO:0097431">
    <property type="term" value="C:mitotic spindle pole"/>
    <property type="evidence" value="ECO:0007669"/>
    <property type="project" value="TreeGrafter"/>
</dbReference>
<dbReference type="AlphaFoldDB" id="A0A8C6NSV9"/>
<feature type="compositionally biased region" description="Basic residues" evidence="1">
    <location>
        <begin position="471"/>
        <end position="488"/>
    </location>
</feature>
<dbReference type="CTD" id="54627"/>
<protein>
    <submittedName>
        <fullName evidence="2 3">Microtubule associated protein 10</fullName>
    </submittedName>
</protein>
<dbReference type="GeneID" id="107375421"/>
<feature type="region of interest" description="Disordered" evidence="1">
    <location>
        <begin position="546"/>
        <end position="696"/>
    </location>
</feature>
<feature type="region of interest" description="Disordered" evidence="1">
    <location>
        <begin position="179"/>
        <end position="203"/>
    </location>
</feature>
<accession>A0A8C6NSV9</accession>
<name>A0A8C6NSV9_NOTFU</name>
<dbReference type="OMA" id="AVHQKMS"/>
<reference evidence="3" key="3">
    <citation type="submission" date="2025-05" db="UniProtKB">
        <authorList>
            <consortium name="Ensembl"/>
        </authorList>
    </citation>
    <scope>IDENTIFICATION</scope>
</reference>
<dbReference type="Pfam" id="PF14924">
    <property type="entry name" value="MAP10_N"/>
    <property type="match status" value="1"/>
</dbReference>
<dbReference type="GeneTree" id="ENSGT00390000008459"/>
<dbReference type="GO" id="GO:0031122">
    <property type="term" value="P:cytoplasmic microtubule organization"/>
    <property type="evidence" value="ECO:0007669"/>
    <property type="project" value="TreeGrafter"/>
</dbReference>
<feature type="compositionally biased region" description="Low complexity" evidence="1">
    <location>
        <begin position="588"/>
        <end position="597"/>
    </location>
</feature>
<evidence type="ECO:0000256" key="1">
    <source>
        <dbReference type="SAM" id="MobiDB-lite"/>
    </source>
</evidence>
<evidence type="ECO:0000313" key="2">
    <source>
        <dbReference type="EMBL" id="KAF7219668.1"/>
    </source>
</evidence>
<sequence>MMSEQSQTLFLFEFLVEFIRLDKSCKVSSALSLGLRLLDFPTVCINQHQGGVGTSLSEQKYEDNVVQFNFNRGKSCFFKTNLDSLNIQLSVTPLHAMVLDMMEDHPRLVGSSLISLVKAMNKIMKDVTKSGISTPSSHEESGLAAICNLVGERIGTISLSYKLVCLGASLLPRVTERRGYKSMPGGQQQEHNKEKSSPSELDIQTSGRADARILLDEDKLDDGAVCDTVKNQFENDFQEDLTIFCPPHLYYSNASPETSNDKQEYKLPDLNPEDFLFEDFCSEEEVDKNKDAGPSCKKEHEKVACAQKTSNSPETSGVTPNIFRDALKHLPLLNALVTELVQLAGETHHQSVTVNPSQAQIYKPASSEPSGHENTHPSAQSLRKTRQHTGTRLKHLQPPRNCSTPIVKGNQQEETLTGKNGSSKSHRKTLVYGTTKTYHLRLKQVSLVKAKPCECVALSQRETQARAAKVKTKSSSKTVKSSRRKTVLNKRPGSDEDIETAVQHLTEDAALQSTVTLKLKDNEQDGKVFLPHKDLKLIHIPSVETESISQSKNKHHRESDQSDSQSDKDKFKRPVPTSTEKPRSQHGSPESSFSESSVGKNENADYADDFDSLDSGDASPKPASSPESTRTKTPKSPVSPDLFNSGSRSKSIQHRPVVLPVPVKALGSPQRSLMRTHTLKPHTHSSAFSYDDDDERDKPASLQTVCSRKQTTAGDNVEQSSFTEIFSSSRCERIASPGNHCSVQGFSVESVSSFEAQDAEELEDELGSLDFRKEYQHISELVATKLPGYTM</sequence>
<evidence type="ECO:0000313" key="3">
    <source>
        <dbReference type="Ensembl" id="ENSNFUP00015022907.1"/>
    </source>
</evidence>
<dbReference type="RefSeq" id="XP_015799426.3">
    <property type="nucleotide sequence ID" value="XM_015943940.3"/>
</dbReference>
<proteinExistence type="predicted"/>
<dbReference type="GO" id="GO:0051256">
    <property type="term" value="P:mitotic spindle midzone assembly"/>
    <property type="evidence" value="ECO:0007669"/>
    <property type="project" value="TreeGrafter"/>
</dbReference>
<dbReference type="GO" id="GO:1990023">
    <property type="term" value="C:mitotic spindle midzone"/>
    <property type="evidence" value="ECO:0007669"/>
    <property type="project" value="TreeGrafter"/>
</dbReference>
<dbReference type="GO" id="GO:0005881">
    <property type="term" value="C:cytoplasmic microtubule"/>
    <property type="evidence" value="ECO:0007669"/>
    <property type="project" value="TreeGrafter"/>
</dbReference>
<feature type="compositionally biased region" description="Basic residues" evidence="1">
    <location>
        <begin position="383"/>
        <end position="397"/>
    </location>
</feature>
<organism evidence="3 4">
    <name type="scientific">Nothobranchius furzeri</name>
    <name type="common">Turquoise killifish</name>
    <dbReference type="NCBI Taxonomy" id="105023"/>
    <lineage>
        <taxon>Eukaryota</taxon>
        <taxon>Metazoa</taxon>
        <taxon>Chordata</taxon>
        <taxon>Craniata</taxon>
        <taxon>Vertebrata</taxon>
        <taxon>Euteleostomi</taxon>
        <taxon>Actinopterygii</taxon>
        <taxon>Neopterygii</taxon>
        <taxon>Teleostei</taxon>
        <taxon>Neoteleostei</taxon>
        <taxon>Acanthomorphata</taxon>
        <taxon>Ovalentaria</taxon>
        <taxon>Atherinomorphae</taxon>
        <taxon>Cyprinodontiformes</taxon>
        <taxon>Nothobranchiidae</taxon>
        <taxon>Nothobranchius</taxon>
    </lineage>
</organism>
<feature type="region of interest" description="Disordered" evidence="1">
    <location>
        <begin position="362"/>
        <end position="428"/>
    </location>
</feature>
<keyword evidence="4" id="KW-1185">Reference proteome</keyword>
<dbReference type="GO" id="GO:0032467">
    <property type="term" value="P:positive regulation of cytokinesis"/>
    <property type="evidence" value="ECO:0007669"/>
    <property type="project" value="TreeGrafter"/>
</dbReference>
<dbReference type="InterPro" id="IPR039302">
    <property type="entry name" value="MAP10"/>
</dbReference>
<reference evidence="3" key="1">
    <citation type="submission" date="2014-08" db="EMBL/GenBank/DDBJ databases">
        <authorList>
            <person name="Senf B."/>
            <person name="Petzold A."/>
            <person name="Downie B.R."/>
            <person name="Koch P."/>
            <person name="Platzer M."/>
        </authorList>
    </citation>
    <scope>NUCLEOTIDE SEQUENCE [LARGE SCALE GENOMIC DNA]</scope>
    <source>
        <strain evidence="3">GRZ</strain>
    </source>
</reference>
<dbReference type="GO" id="GO:0005813">
    <property type="term" value="C:centrosome"/>
    <property type="evidence" value="ECO:0007669"/>
    <property type="project" value="TreeGrafter"/>
</dbReference>
<dbReference type="Proteomes" id="UP000694548">
    <property type="component" value="Chromosome sgr03"/>
</dbReference>
<evidence type="ECO:0000313" key="4">
    <source>
        <dbReference type="Proteomes" id="UP000694548"/>
    </source>
</evidence>